<evidence type="ECO:0000259" key="1">
    <source>
        <dbReference type="Pfam" id="PF00881"/>
    </source>
</evidence>
<reference evidence="2 3" key="1">
    <citation type="submission" date="2020-07" db="EMBL/GenBank/DDBJ databases">
        <title>Complete genome sequence of Mycolicibacterium litorale like strain isolated from cardiac implantable electronic device infection.</title>
        <authorList>
            <person name="Fukano H."/>
            <person name="Miyama H."/>
            <person name="Hoshino Y."/>
        </authorList>
    </citation>
    <scope>NUCLEOTIDE SEQUENCE [LARGE SCALE GENOMIC DNA]</scope>
    <source>
        <strain evidence="2 3">NIIDNTM18</strain>
    </source>
</reference>
<name>A0A6S6P9L1_9MYCO</name>
<accession>A0A6S6P9L1</accession>
<dbReference type="Gene3D" id="3.40.109.10">
    <property type="entry name" value="NADH Oxidase"/>
    <property type="match status" value="2"/>
</dbReference>
<gene>
    <name evidence="2" type="ORF">NIIDNTM18_39940</name>
</gene>
<sequence>MISVWLVTPGVTNHTEIARGLKALAGRRPGDDPRGMSDTVVETEVISDAVQLACRAPSLHNSQPWRWVADDRGLHLFLDRSRLMYSADRSGREAVISCGAVLDHLRVALAAAGWEAHVDRLPDPNHHDHLATVTVTPMDYVTEEHRRRADAILLRRTDRLPMAPAPDWESFERLMRARLADVHADLHADVLADEARAQLAETAHLTEALRLYDSSYHAELSWWTAPFEGGEGIPQSSLVSAAESERVDVGRTFPVTHGAERRPTVGEDRATVVVLSTDGDDRLDALRAGEAMSAVLLEATMAGLGTCIVTHVTELESSRRIIGGLLDRDARPQVLIRIGLAPSLEAVPPPTPRRALQDVLRFG</sequence>
<dbReference type="InterPro" id="IPR050627">
    <property type="entry name" value="Nitroreductase/BluB"/>
</dbReference>
<dbReference type="AlphaFoldDB" id="A0A6S6P9L1"/>
<dbReference type="InterPro" id="IPR000415">
    <property type="entry name" value="Nitroreductase-like"/>
</dbReference>
<organism evidence="2 3">
    <name type="scientific">Mycolicibacterium litorale</name>
    <dbReference type="NCBI Taxonomy" id="758802"/>
    <lineage>
        <taxon>Bacteria</taxon>
        <taxon>Bacillati</taxon>
        <taxon>Actinomycetota</taxon>
        <taxon>Actinomycetes</taxon>
        <taxon>Mycobacteriales</taxon>
        <taxon>Mycobacteriaceae</taxon>
        <taxon>Mycolicibacterium</taxon>
    </lineage>
</organism>
<dbReference type="InterPro" id="IPR029479">
    <property type="entry name" value="Nitroreductase"/>
</dbReference>
<dbReference type="PANTHER" id="PTHR23026:SF123">
    <property type="entry name" value="NAD(P)H NITROREDUCTASE RV3131-RELATED"/>
    <property type="match status" value="1"/>
</dbReference>
<feature type="domain" description="Nitroreductase" evidence="1">
    <location>
        <begin position="268"/>
        <end position="339"/>
    </location>
</feature>
<dbReference type="NCBIfam" id="NF047509">
    <property type="entry name" value="Rv3131_FMN_oxido"/>
    <property type="match status" value="1"/>
</dbReference>
<evidence type="ECO:0000313" key="2">
    <source>
        <dbReference type="EMBL" id="BCI54716.1"/>
    </source>
</evidence>
<protein>
    <submittedName>
        <fullName evidence="2">NAD(P)H nitroreductase</fullName>
    </submittedName>
</protein>
<dbReference type="EMBL" id="AP023287">
    <property type="protein sequence ID" value="BCI54716.1"/>
    <property type="molecule type" value="Genomic_DNA"/>
</dbReference>
<dbReference type="SUPFAM" id="SSF55469">
    <property type="entry name" value="FMN-dependent nitroreductase-like"/>
    <property type="match status" value="2"/>
</dbReference>
<dbReference type="Pfam" id="PF00881">
    <property type="entry name" value="Nitroreductase"/>
    <property type="match status" value="1"/>
</dbReference>
<dbReference type="Proteomes" id="UP000515734">
    <property type="component" value="Chromosome"/>
</dbReference>
<proteinExistence type="predicted"/>
<dbReference type="GO" id="GO:0016491">
    <property type="term" value="F:oxidoreductase activity"/>
    <property type="evidence" value="ECO:0007669"/>
    <property type="project" value="InterPro"/>
</dbReference>
<evidence type="ECO:0000313" key="3">
    <source>
        <dbReference type="Proteomes" id="UP000515734"/>
    </source>
</evidence>
<dbReference type="PANTHER" id="PTHR23026">
    <property type="entry name" value="NADPH NITROREDUCTASE"/>
    <property type="match status" value="1"/>
</dbReference>